<accession>A0A512N5V2</accession>
<organism evidence="1 2">
    <name type="scientific">Reyranella soli</name>
    <dbReference type="NCBI Taxonomy" id="1230389"/>
    <lineage>
        <taxon>Bacteria</taxon>
        <taxon>Pseudomonadati</taxon>
        <taxon>Pseudomonadota</taxon>
        <taxon>Alphaproteobacteria</taxon>
        <taxon>Hyphomicrobiales</taxon>
        <taxon>Reyranellaceae</taxon>
        <taxon>Reyranella</taxon>
    </lineage>
</organism>
<dbReference type="Proteomes" id="UP000321058">
    <property type="component" value="Unassembled WGS sequence"/>
</dbReference>
<dbReference type="AlphaFoldDB" id="A0A512N5V2"/>
<dbReference type="EMBL" id="BKAJ01000030">
    <property type="protein sequence ID" value="GEP54372.1"/>
    <property type="molecule type" value="Genomic_DNA"/>
</dbReference>
<sequence length="69" mass="7525">MFDKPGNALLSPGDFVRHPGRPDWGLGQVQSMIGHRITVNFENAGKLVIDGNVVELEPAPSSSADRLRR</sequence>
<gene>
    <name evidence="1" type="ORF">RSO01_15380</name>
</gene>
<dbReference type="InterPro" id="IPR021938">
    <property type="entry name" value="DUF3553"/>
</dbReference>
<reference evidence="1 2" key="1">
    <citation type="submission" date="2019-07" db="EMBL/GenBank/DDBJ databases">
        <title>Whole genome shotgun sequence of Reyranella soli NBRC 108950.</title>
        <authorList>
            <person name="Hosoyama A."/>
            <person name="Uohara A."/>
            <person name="Ohji S."/>
            <person name="Ichikawa N."/>
        </authorList>
    </citation>
    <scope>NUCLEOTIDE SEQUENCE [LARGE SCALE GENOMIC DNA]</scope>
    <source>
        <strain evidence="1 2">NBRC 108950</strain>
    </source>
</reference>
<keyword evidence="2" id="KW-1185">Reference proteome</keyword>
<evidence type="ECO:0000313" key="1">
    <source>
        <dbReference type="EMBL" id="GEP54372.1"/>
    </source>
</evidence>
<comment type="caution">
    <text evidence="1">The sequence shown here is derived from an EMBL/GenBank/DDBJ whole genome shotgun (WGS) entry which is preliminary data.</text>
</comment>
<protein>
    <recommendedName>
        <fullName evidence="3">DUF3553 domain-containing protein</fullName>
    </recommendedName>
</protein>
<name>A0A512N5V2_9HYPH</name>
<proteinExistence type="predicted"/>
<evidence type="ECO:0000313" key="2">
    <source>
        <dbReference type="Proteomes" id="UP000321058"/>
    </source>
</evidence>
<dbReference type="Pfam" id="PF12073">
    <property type="entry name" value="DUF3553"/>
    <property type="match status" value="1"/>
</dbReference>
<evidence type="ECO:0008006" key="3">
    <source>
        <dbReference type="Google" id="ProtNLM"/>
    </source>
</evidence>